<evidence type="ECO:0000313" key="3">
    <source>
        <dbReference type="Proteomes" id="UP001385951"/>
    </source>
</evidence>
<comment type="caution">
    <text evidence="2">The sequence shown here is derived from an EMBL/GenBank/DDBJ whole genome shotgun (WGS) entry which is preliminary data.</text>
</comment>
<dbReference type="AlphaFoldDB" id="A0AAW0F9V2"/>
<dbReference type="Proteomes" id="UP001385951">
    <property type="component" value="Unassembled WGS sequence"/>
</dbReference>
<gene>
    <name evidence="2" type="ORF">QCA50_020227</name>
</gene>
<name>A0AAW0F9V2_9APHY</name>
<dbReference type="Pfam" id="PF18759">
    <property type="entry name" value="Plavaka"/>
    <property type="match status" value="1"/>
</dbReference>
<keyword evidence="3" id="KW-1185">Reference proteome</keyword>
<dbReference type="Pfam" id="PF20722">
    <property type="entry name" value="DUF6830"/>
    <property type="match status" value="1"/>
</dbReference>
<protein>
    <recommendedName>
        <fullName evidence="1">DUF6830 domain-containing protein</fullName>
    </recommendedName>
</protein>
<reference evidence="2 3" key="1">
    <citation type="submission" date="2022-09" db="EMBL/GenBank/DDBJ databases">
        <authorList>
            <person name="Palmer J.M."/>
        </authorList>
    </citation>
    <scope>NUCLEOTIDE SEQUENCE [LARGE SCALE GENOMIC DNA]</scope>
    <source>
        <strain evidence="2 3">DSM 7382</strain>
    </source>
</reference>
<organism evidence="2 3">
    <name type="scientific">Cerrena zonata</name>
    <dbReference type="NCBI Taxonomy" id="2478898"/>
    <lineage>
        <taxon>Eukaryota</taxon>
        <taxon>Fungi</taxon>
        <taxon>Dikarya</taxon>
        <taxon>Basidiomycota</taxon>
        <taxon>Agaricomycotina</taxon>
        <taxon>Agaricomycetes</taxon>
        <taxon>Polyporales</taxon>
        <taxon>Cerrenaceae</taxon>
        <taxon>Cerrena</taxon>
    </lineage>
</organism>
<dbReference type="InterPro" id="IPR041078">
    <property type="entry name" value="Plavaka"/>
</dbReference>
<accession>A0AAW0F9V2</accession>
<dbReference type="EMBL" id="JASBNA010000103">
    <property type="protein sequence ID" value="KAK7676821.1"/>
    <property type="molecule type" value="Genomic_DNA"/>
</dbReference>
<sequence length="807" mass="91530">MANYSMYSGATGKPSWALLPHGTWIDKVRERLGLSYSNSNELNQIIDEHLPGRPRFQRKEVVVEAAGEAFELYYRDIIQCIRSLFGDPEFAPVLVFAPERHYTDDDEVNREYSEMHTGTWWWSTQIKLEDEREGATIIPVIISTDKTQLTLFRNKTAYPIYLTIGNIPKDIRRKPSRRAQILLGYLPTTRLSQITSVTSRRRTLANLFHTCMSFVLAPLKTAGVDGLAMMSGDGVVRRCHPIFAIFAGDYPEQILVSCLKNGECPTCPIPHDELGSGTILGPRALLPIIDALDAMDDDPSEFTRACLDAGIKPIYHPFWYDLPYVNIYQSITPDVLHQLYQGLVKHLVAWLISAFGANEIDARCRRMPPNHGTRLFTKGISTLSRVSGQEHRDMCRVLLGLIVDLRLPNGASTVRLVRAVRSMLDFFYLAQYKVHTKRTLSDMDEALSNFHTNKSVFIDLGIRTQFNLPKLHNVGHYKQLIMRFGTTDNYSTQTTERLHIDFAKEAYEATNHKEEFAQMTIWLERLEKMTSHAAYIKWRLTGTSQLSNTTQASTPSLSSSSLSIQMTRNPSARGVELDDIALNYGAEDIRNALAIFIAKWKNTSLHGARLDVAAASINLPMRSLSVFHKIRFSASDQYDVHGEYSFTDVAHAKPASTSVSLQGRTTRAVSARFDTVLVDRGDGGIIGVKGYQVAQIRTIFLLSDSTCRDTFGLDTEWPSHLAYVEWFSPFSRTPHQDHFMYKVSREYRHGSRHASVIPVQNIKRSVMLFPKFGPVVDRSWTSDNVLEECETFYVNPFVDEHSYRTIK</sequence>
<proteinExistence type="predicted"/>
<evidence type="ECO:0000313" key="2">
    <source>
        <dbReference type="EMBL" id="KAK7676821.1"/>
    </source>
</evidence>
<feature type="domain" description="DUF6830" evidence="1">
    <location>
        <begin position="550"/>
        <end position="658"/>
    </location>
</feature>
<dbReference type="InterPro" id="IPR049233">
    <property type="entry name" value="DUF6830"/>
</dbReference>
<evidence type="ECO:0000259" key="1">
    <source>
        <dbReference type="Pfam" id="PF20722"/>
    </source>
</evidence>